<dbReference type="EMBL" id="AVOT02038744">
    <property type="protein sequence ID" value="MBW0533673.1"/>
    <property type="molecule type" value="Genomic_DNA"/>
</dbReference>
<accession>A0A9Q3F4W6</accession>
<proteinExistence type="predicted"/>
<organism evidence="1 2">
    <name type="scientific">Austropuccinia psidii MF-1</name>
    <dbReference type="NCBI Taxonomy" id="1389203"/>
    <lineage>
        <taxon>Eukaryota</taxon>
        <taxon>Fungi</taxon>
        <taxon>Dikarya</taxon>
        <taxon>Basidiomycota</taxon>
        <taxon>Pucciniomycotina</taxon>
        <taxon>Pucciniomycetes</taxon>
        <taxon>Pucciniales</taxon>
        <taxon>Sphaerophragmiaceae</taxon>
        <taxon>Austropuccinia</taxon>
    </lineage>
</organism>
<reference evidence="1" key="1">
    <citation type="submission" date="2021-03" db="EMBL/GenBank/DDBJ databases">
        <title>Draft genome sequence of rust myrtle Austropuccinia psidii MF-1, a brazilian biotype.</title>
        <authorList>
            <person name="Quecine M.C."/>
            <person name="Pachon D.M.R."/>
            <person name="Bonatelli M.L."/>
            <person name="Correr F.H."/>
            <person name="Franceschini L.M."/>
            <person name="Leite T.F."/>
            <person name="Margarido G.R.A."/>
            <person name="Almeida C.A."/>
            <person name="Ferrarezi J.A."/>
            <person name="Labate C.A."/>
        </authorList>
    </citation>
    <scope>NUCLEOTIDE SEQUENCE</scope>
    <source>
        <strain evidence="1">MF-1</strain>
    </source>
</reference>
<gene>
    <name evidence="1" type="ORF">O181_073388</name>
</gene>
<evidence type="ECO:0000313" key="1">
    <source>
        <dbReference type="EMBL" id="MBW0533673.1"/>
    </source>
</evidence>
<keyword evidence="2" id="KW-1185">Reference proteome</keyword>
<dbReference type="Proteomes" id="UP000765509">
    <property type="component" value="Unassembled WGS sequence"/>
</dbReference>
<comment type="caution">
    <text evidence="1">The sequence shown here is derived from an EMBL/GenBank/DDBJ whole genome shotgun (WGS) entry which is preliminary data.</text>
</comment>
<dbReference type="AlphaFoldDB" id="A0A9Q3F4W6"/>
<evidence type="ECO:0000313" key="2">
    <source>
        <dbReference type="Proteomes" id="UP000765509"/>
    </source>
</evidence>
<name>A0A9Q3F4W6_9BASI</name>
<protein>
    <submittedName>
        <fullName evidence="1">Uncharacterized protein</fullName>
    </submittedName>
</protein>
<sequence>MDLSQGSIEEKIKRNRKREDMMFKLNIYGLEVKDSSEKTLTGHIPTENHHVAIDNSFSNLSTTYIRLGYETIPNMEILDETSLLNIIPIRLATEMGIGLKNTQMHIWKNHILRNKTAGKVW</sequence>